<reference evidence="2 3" key="1">
    <citation type="journal article" date="2014" name="J Genomics">
        <title>Draft Genome Sequence of the Extremely Halophilic Phototrophic Purple Sulfur Bacterium Halorhodospira halochloris.</title>
        <authorList>
            <person name="Singh K.S."/>
            <person name="Kirksey J."/>
            <person name="Hoff W.D."/>
            <person name="Deole R."/>
        </authorList>
    </citation>
    <scope>NUCLEOTIDE SEQUENCE [LARGE SCALE GENOMIC DNA]</scope>
    <source>
        <strain evidence="2 3">A</strain>
    </source>
</reference>
<gene>
    <name evidence="2" type="ORF">M911_01320</name>
</gene>
<dbReference type="EMBL" id="CP007268">
    <property type="protein sequence ID" value="AHK80552.1"/>
    <property type="molecule type" value="Genomic_DNA"/>
</dbReference>
<accession>W8KU54</accession>
<dbReference type="RefSeq" id="WP_025280382.1">
    <property type="nucleotide sequence ID" value="NZ_CP007268.1"/>
</dbReference>
<dbReference type="Pfam" id="PF01402">
    <property type="entry name" value="RHH_1"/>
    <property type="match status" value="1"/>
</dbReference>
<dbReference type="GO" id="GO:0006355">
    <property type="term" value="P:regulation of DNA-templated transcription"/>
    <property type="evidence" value="ECO:0007669"/>
    <property type="project" value="InterPro"/>
</dbReference>
<keyword evidence="3" id="KW-1185">Reference proteome</keyword>
<protein>
    <recommendedName>
        <fullName evidence="1">Ribbon-helix-helix protein CopG domain-containing protein</fullName>
    </recommendedName>
</protein>
<evidence type="ECO:0000259" key="1">
    <source>
        <dbReference type="Pfam" id="PF01402"/>
    </source>
</evidence>
<organism evidence="2 3">
    <name type="scientific">Ectothiorhodospira haloalkaliphila</name>
    <dbReference type="NCBI Taxonomy" id="421628"/>
    <lineage>
        <taxon>Bacteria</taxon>
        <taxon>Pseudomonadati</taxon>
        <taxon>Pseudomonadota</taxon>
        <taxon>Gammaproteobacteria</taxon>
        <taxon>Chromatiales</taxon>
        <taxon>Ectothiorhodospiraceae</taxon>
        <taxon>Ectothiorhodospira</taxon>
    </lineage>
</organism>
<dbReference type="HOGENOM" id="CLU_2788105_0_0_6"/>
<reference evidence="3" key="2">
    <citation type="submission" date="2014-02" db="EMBL/GenBank/DDBJ databases">
        <title>Draft Genome Sequence of extremely halophilic bacteria Halorhodospira halochloris.</title>
        <authorList>
            <person name="Singh K.S."/>
        </authorList>
    </citation>
    <scope>NUCLEOTIDE SEQUENCE [LARGE SCALE GENOMIC DNA]</scope>
    <source>
        <strain evidence="3">A</strain>
    </source>
</reference>
<dbReference type="Proteomes" id="UP000019442">
    <property type="component" value="Chromosome"/>
</dbReference>
<dbReference type="InterPro" id="IPR002145">
    <property type="entry name" value="CopG"/>
</dbReference>
<sequence>MSKQRVNVALSSEALDTLRSIAEQRGLTLSEVLRQAIGHEKFLSDEIRAGNRVIIESKDSRDRRELMI</sequence>
<name>W8KU54_9GAMM</name>
<proteinExistence type="predicted"/>
<feature type="domain" description="Ribbon-helix-helix protein CopG" evidence="1">
    <location>
        <begin position="5"/>
        <end position="37"/>
    </location>
</feature>
<dbReference type="AlphaFoldDB" id="W8KU54"/>
<evidence type="ECO:0000313" key="3">
    <source>
        <dbReference type="Proteomes" id="UP000019442"/>
    </source>
</evidence>
<dbReference type="SUPFAM" id="SSF47598">
    <property type="entry name" value="Ribbon-helix-helix"/>
    <property type="match status" value="1"/>
</dbReference>
<dbReference type="KEGG" id="hhc:M911_01320"/>
<dbReference type="OrthoDB" id="9874910at2"/>
<evidence type="ECO:0000313" key="2">
    <source>
        <dbReference type="EMBL" id="AHK80552.1"/>
    </source>
</evidence>
<dbReference type="InterPro" id="IPR010985">
    <property type="entry name" value="Ribbon_hlx_hlx"/>
</dbReference>